<evidence type="ECO:0000313" key="2">
    <source>
        <dbReference type="Proteomes" id="UP000595058"/>
    </source>
</evidence>
<accession>A0ABX6XU75</accession>
<name>A0ABX6XU75_9GAMM</name>
<proteinExistence type="predicted"/>
<sequence length="59" mass="6717">MKDVSHVHAMARVFRADPGYAAELFNEVLRNGQLDEIINVVRYIEIAFANSAVKDELLR</sequence>
<dbReference type="EMBL" id="CP065720">
    <property type="protein sequence ID" value="QPT17579.1"/>
    <property type="molecule type" value="Genomic_DNA"/>
</dbReference>
<gene>
    <name evidence="1" type="ORF">I6G34_19595</name>
</gene>
<organism evidence="1 2">
    <name type="scientific">Stutzerimonas frequens</name>
    <dbReference type="NCBI Taxonomy" id="2968969"/>
    <lineage>
        <taxon>Bacteria</taxon>
        <taxon>Pseudomonadati</taxon>
        <taxon>Pseudomonadota</taxon>
        <taxon>Gammaproteobacteria</taxon>
        <taxon>Pseudomonadales</taxon>
        <taxon>Pseudomonadaceae</taxon>
        <taxon>Stutzerimonas</taxon>
    </lineage>
</organism>
<reference evidence="1 2" key="1">
    <citation type="submission" date="2020-12" db="EMBL/GenBank/DDBJ databases">
        <title>FDA dAtabase for Regulatory Grade micrObial Sequences (FDA-ARGOS): Supporting development and validation of Infectious Disease Dx tests.</title>
        <authorList>
            <person name="Sproer C."/>
            <person name="Gronow S."/>
            <person name="Severitt S."/>
            <person name="Schroder I."/>
            <person name="Tallon L."/>
            <person name="Sadzewicz L."/>
            <person name="Zhao X."/>
            <person name="Boylan J."/>
            <person name="Ott S."/>
            <person name="Bowen H."/>
            <person name="Vavikolanu K."/>
            <person name="Mehta A."/>
            <person name="Aluvathingal J."/>
            <person name="Nadendla S."/>
            <person name="Lowell S."/>
            <person name="Myers T."/>
            <person name="Yan Y."/>
            <person name="Sichtig H."/>
        </authorList>
    </citation>
    <scope>NUCLEOTIDE SEQUENCE [LARGE SCALE GENOMIC DNA]</scope>
    <source>
        <strain evidence="1 2">FDAARGOS_877</strain>
    </source>
</reference>
<dbReference type="GeneID" id="75215545"/>
<evidence type="ECO:0000313" key="1">
    <source>
        <dbReference type="EMBL" id="QPT17579.1"/>
    </source>
</evidence>
<dbReference type="Proteomes" id="UP000595058">
    <property type="component" value="Chromosome"/>
</dbReference>
<protein>
    <submittedName>
        <fullName evidence="1">Uncharacterized protein</fullName>
    </submittedName>
</protein>
<keyword evidence="2" id="KW-1185">Reference proteome</keyword>
<dbReference type="RefSeq" id="WP_102839869.1">
    <property type="nucleotide sequence ID" value="NZ_CP065720.1"/>
</dbReference>